<dbReference type="Pfam" id="PF12833">
    <property type="entry name" value="HTH_18"/>
    <property type="match status" value="1"/>
</dbReference>
<gene>
    <name evidence="5" type="ORF">FH603_3370</name>
</gene>
<dbReference type="PANTHER" id="PTHR46796:SF13">
    <property type="entry name" value="HTH-TYPE TRANSCRIPTIONAL ACTIVATOR RHAS"/>
    <property type="match status" value="1"/>
</dbReference>
<evidence type="ECO:0000313" key="5">
    <source>
        <dbReference type="EMBL" id="MBC3792856.1"/>
    </source>
</evidence>
<reference evidence="5 6" key="1">
    <citation type="submission" date="2019-06" db="EMBL/GenBank/DDBJ databases">
        <title>Spirosoma utsteinense sp. nov. isolated from Antarctic ice-free soils.</title>
        <authorList>
            <person name="Tahon G."/>
        </authorList>
    </citation>
    <scope>NUCLEOTIDE SEQUENCE [LARGE SCALE GENOMIC DNA]</scope>
    <source>
        <strain evidence="5 6">LMG 31447</strain>
    </source>
</reference>
<dbReference type="RefSeq" id="WP_186738615.1">
    <property type="nucleotide sequence ID" value="NZ_VFIA01000020.1"/>
</dbReference>
<organism evidence="5 6">
    <name type="scientific">Spirosoma utsteinense</name>
    <dbReference type="NCBI Taxonomy" id="2585773"/>
    <lineage>
        <taxon>Bacteria</taxon>
        <taxon>Pseudomonadati</taxon>
        <taxon>Bacteroidota</taxon>
        <taxon>Cytophagia</taxon>
        <taxon>Cytophagales</taxon>
        <taxon>Cytophagaceae</taxon>
        <taxon>Spirosoma</taxon>
    </lineage>
</organism>
<protein>
    <submittedName>
        <fullName evidence="5">AraC-like DNA-binding protein</fullName>
    </submittedName>
</protein>
<dbReference type="SMART" id="SM00342">
    <property type="entry name" value="HTH_ARAC"/>
    <property type="match status" value="1"/>
</dbReference>
<evidence type="ECO:0000256" key="3">
    <source>
        <dbReference type="ARBA" id="ARBA00023163"/>
    </source>
</evidence>
<keyword evidence="6" id="KW-1185">Reference proteome</keyword>
<dbReference type="Proteomes" id="UP000700732">
    <property type="component" value="Unassembled WGS sequence"/>
</dbReference>
<keyword evidence="3" id="KW-0804">Transcription</keyword>
<dbReference type="Pfam" id="PF20240">
    <property type="entry name" value="DUF6597"/>
    <property type="match status" value="1"/>
</dbReference>
<sequence length="283" mass="32205">MNTLLLPVRHPLLSQYIQSFLFFKRTAAVPFSYTTFPNTNLCLALYKNNQVTYSVTESINHCQISASTNRFSSRLYGFHKRPFTVGIEGPLDQVCILFRAGGLRAFTREHFAQLARSTQVVHDLFQHTASQWLDQLFETDDAHQRVAIIEAFLLRHLSATPINLRVKTSLQLIEHSDRPMTIKHLSASLGIDESTVYRLFLDHIGQSPKAYCQTVRFRQILTSLLAGSPDTLTQLAYTHDYFDQAHFGKHLKQVTGYSPGQLDQKLSIEQKELIWMTSSGSLA</sequence>
<evidence type="ECO:0000259" key="4">
    <source>
        <dbReference type="PROSITE" id="PS01124"/>
    </source>
</evidence>
<dbReference type="InterPro" id="IPR046532">
    <property type="entry name" value="DUF6597"/>
</dbReference>
<keyword evidence="2" id="KW-0238">DNA-binding</keyword>
<evidence type="ECO:0000256" key="1">
    <source>
        <dbReference type="ARBA" id="ARBA00023015"/>
    </source>
</evidence>
<dbReference type="InterPro" id="IPR050204">
    <property type="entry name" value="AraC_XylS_family_regulators"/>
</dbReference>
<proteinExistence type="predicted"/>
<dbReference type="Gene3D" id="1.10.10.60">
    <property type="entry name" value="Homeodomain-like"/>
    <property type="match status" value="1"/>
</dbReference>
<name>A0ABR6W8F1_9BACT</name>
<evidence type="ECO:0000313" key="6">
    <source>
        <dbReference type="Proteomes" id="UP000700732"/>
    </source>
</evidence>
<feature type="domain" description="HTH araC/xylS-type" evidence="4">
    <location>
        <begin position="166"/>
        <end position="265"/>
    </location>
</feature>
<keyword evidence="1" id="KW-0805">Transcription regulation</keyword>
<evidence type="ECO:0000256" key="2">
    <source>
        <dbReference type="ARBA" id="ARBA00023125"/>
    </source>
</evidence>
<accession>A0ABR6W8F1</accession>
<dbReference type="PROSITE" id="PS01124">
    <property type="entry name" value="HTH_ARAC_FAMILY_2"/>
    <property type="match status" value="1"/>
</dbReference>
<dbReference type="EMBL" id="VFIA01000020">
    <property type="protein sequence ID" value="MBC3792856.1"/>
    <property type="molecule type" value="Genomic_DNA"/>
</dbReference>
<dbReference type="PANTHER" id="PTHR46796">
    <property type="entry name" value="HTH-TYPE TRANSCRIPTIONAL ACTIVATOR RHAS-RELATED"/>
    <property type="match status" value="1"/>
</dbReference>
<dbReference type="InterPro" id="IPR018060">
    <property type="entry name" value="HTH_AraC"/>
</dbReference>
<comment type="caution">
    <text evidence="5">The sequence shown here is derived from an EMBL/GenBank/DDBJ whole genome shotgun (WGS) entry which is preliminary data.</text>
</comment>